<evidence type="ECO:0000313" key="2">
    <source>
        <dbReference type="EMBL" id="GBP58245.1"/>
    </source>
</evidence>
<organism evidence="2 3">
    <name type="scientific">Eumeta variegata</name>
    <name type="common">Bagworm moth</name>
    <name type="synonym">Eumeta japonica</name>
    <dbReference type="NCBI Taxonomy" id="151549"/>
    <lineage>
        <taxon>Eukaryota</taxon>
        <taxon>Metazoa</taxon>
        <taxon>Ecdysozoa</taxon>
        <taxon>Arthropoda</taxon>
        <taxon>Hexapoda</taxon>
        <taxon>Insecta</taxon>
        <taxon>Pterygota</taxon>
        <taxon>Neoptera</taxon>
        <taxon>Endopterygota</taxon>
        <taxon>Lepidoptera</taxon>
        <taxon>Glossata</taxon>
        <taxon>Ditrysia</taxon>
        <taxon>Tineoidea</taxon>
        <taxon>Psychidae</taxon>
        <taxon>Oiketicinae</taxon>
        <taxon>Eumeta</taxon>
    </lineage>
</organism>
<dbReference type="EMBL" id="BGZK01000730">
    <property type="protein sequence ID" value="GBP58245.1"/>
    <property type="molecule type" value="Genomic_DNA"/>
</dbReference>
<dbReference type="Proteomes" id="UP000299102">
    <property type="component" value="Unassembled WGS sequence"/>
</dbReference>
<name>A0A4C1X7L9_EUMVA</name>
<dbReference type="PANTHER" id="PTHR19446">
    <property type="entry name" value="REVERSE TRANSCRIPTASES"/>
    <property type="match status" value="1"/>
</dbReference>
<dbReference type="InterPro" id="IPR000477">
    <property type="entry name" value="RT_dom"/>
</dbReference>
<reference evidence="2 3" key="1">
    <citation type="journal article" date="2019" name="Commun. Biol.">
        <title>The bagworm genome reveals a unique fibroin gene that provides high tensile strength.</title>
        <authorList>
            <person name="Kono N."/>
            <person name="Nakamura H."/>
            <person name="Ohtoshi R."/>
            <person name="Tomita M."/>
            <person name="Numata K."/>
            <person name="Arakawa K."/>
        </authorList>
    </citation>
    <scope>NUCLEOTIDE SEQUENCE [LARGE SCALE GENOMIC DNA]</scope>
</reference>
<dbReference type="AlphaFoldDB" id="A0A4C1X7L9"/>
<comment type="caution">
    <text evidence="2">The sequence shown here is derived from an EMBL/GenBank/DDBJ whole genome shotgun (WGS) entry which is preliminary data.</text>
</comment>
<evidence type="ECO:0000259" key="1">
    <source>
        <dbReference type="Pfam" id="PF00078"/>
    </source>
</evidence>
<dbReference type="OrthoDB" id="10065625at2759"/>
<keyword evidence="2" id="KW-0808">Transferase</keyword>
<keyword evidence="3" id="KW-1185">Reference proteome</keyword>
<evidence type="ECO:0000313" key="3">
    <source>
        <dbReference type="Proteomes" id="UP000299102"/>
    </source>
</evidence>
<sequence>MGPFLNKICENWFLCYERFGFRLIHSCLQQVLRLVKHITEDFKSKQETVVVSFDIAKAFDRVWHASLIYKLHALEVPDRLIHIINSYIRNRCPTRVIRRRYRDVLSCKAQKNNSTSPALMNLIDGSVPGGWRLTLISEPLYDLNIASLGEEKLWT</sequence>
<dbReference type="GO" id="GO:0003964">
    <property type="term" value="F:RNA-directed DNA polymerase activity"/>
    <property type="evidence" value="ECO:0007669"/>
    <property type="project" value="UniProtKB-KW"/>
</dbReference>
<feature type="domain" description="Reverse transcriptase" evidence="1">
    <location>
        <begin position="5"/>
        <end position="95"/>
    </location>
</feature>
<dbReference type="STRING" id="151549.A0A4C1X7L9"/>
<keyword evidence="2" id="KW-0695">RNA-directed DNA polymerase</keyword>
<protein>
    <submittedName>
        <fullName evidence="2">Probable RNA-directed DNA polymerase from transposon BS</fullName>
    </submittedName>
</protein>
<proteinExistence type="predicted"/>
<accession>A0A4C1X7L9</accession>
<gene>
    <name evidence="2" type="primary">RTase</name>
    <name evidence="2" type="ORF">EVAR_40751_1</name>
</gene>
<dbReference type="Pfam" id="PF00078">
    <property type="entry name" value="RVT_1"/>
    <property type="match status" value="1"/>
</dbReference>
<keyword evidence="2" id="KW-0548">Nucleotidyltransferase</keyword>